<dbReference type="GO" id="GO:0005840">
    <property type="term" value="C:ribosome"/>
    <property type="evidence" value="ECO:0007669"/>
    <property type="project" value="UniProtKB-KW"/>
</dbReference>
<accession>A0ABU0FJA9</accession>
<dbReference type="InterPro" id="IPR037121">
    <property type="entry name" value="Ribosomal_bL25_C"/>
</dbReference>
<keyword evidence="4 5" id="KW-0687">Ribonucleoprotein</keyword>
<gene>
    <name evidence="5" type="primary">rplY</name>
    <name evidence="5" type="synonym">ctc</name>
    <name evidence="8" type="ORF">J3R73_004477</name>
</gene>
<evidence type="ECO:0000256" key="2">
    <source>
        <dbReference type="ARBA" id="ARBA00022884"/>
    </source>
</evidence>
<dbReference type="InterPro" id="IPR020930">
    <property type="entry name" value="Ribosomal_uL5_bac-type"/>
</dbReference>
<feature type="domain" description="Large ribosomal subunit protein bL25 beta" evidence="7">
    <location>
        <begin position="103"/>
        <end position="186"/>
    </location>
</feature>
<evidence type="ECO:0000313" key="8">
    <source>
        <dbReference type="EMBL" id="MDQ0394685.1"/>
    </source>
</evidence>
<evidence type="ECO:0000256" key="1">
    <source>
        <dbReference type="ARBA" id="ARBA00022730"/>
    </source>
</evidence>
<protein>
    <recommendedName>
        <fullName evidence="5">Large ribosomal subunit protein bL25</fullName>
    </recommendedName>
    <alternativeName>
        <fullName evidence="5">General stress protein CTC</fullName>
    </alternativeName>
</protein>
<dbReference type="Proteomes" id="UP001237448">
    <property type="component" value="Unassembled WGS sequence"/>
</dbReference>
<dbReference type="Gene3D" id="2.40.240.10">
    <property type="entry name" value="Ribosomal Protein L25, Chain P"/>
    <property type="match status" value="1"/>
</dbReference>
<dbReference type="InterPro" id="IPR011035">
    <property type="entry name" value="Ribosomal_bL25/Gln-tRNA_synth"/>
</dbReference>
<dbReference type="NCBIfam" id="NF004612">
    <property type="entry name" value="PRK05943.1"/>
    <property type="match status" value="1"/>
</dbReference>
<keyword evidence="2 5" id="KW-0694">RNA-binding</keyword>
<dbReference type="EMBL" id="JAUSVK010000001">
    <property type="protein sequence ID" value="MDQ0394685.1"/>
    <property type="molecule type" value="Genomic_DNA"/>
</dbReference>
<comment type="caution">
    <text evidence="8">The sequence shown here is derived from an EMBL/GenBank/DDBJ whole genome shotgun (WGS) entry which is preliminary data.</text>
</comment>
<dbReference type="InterPro" id="IPR029751">
    <property type="entry name" value="Ribosomal_L25_dom"/>
</dbReference>
<comment type="similarity">
    <text evidence="5">Belongs to the bacterial ribosomal protein bL25 family. CTC subfamily.</text>
</comment>
<dbReference type="NCBIfam" id="NF004128">
    <property type="entry name" value="PRK05618.1-2"/>
    <property type="match status" value="1"/>
</dbReference>
<reference evidence="8 9" key="1">
    <citation type="submission" date="2023-07" db="EMBL/GenBank/DDBJ databases">
        <title>Genomic Encyclopedia of Type Strains, Phase IV (KMG-IV): sequencing the most valuable type-strain genomes for metagenomic binning, comparative biology and taxonomic classification.</title>
        <authorList>
            <person name="Goeker M."/>
        </authorList>
    </citation>
    <scope>NUCLEOTIDE SEQUENCE [LARGE SCALE GENOMIC DNA]</scope>
    <source>
        <strain evidence="8 9">DSM 5896</strain>
    </source>
</reference>
<evidence type="ECO:0000259" key="6">
    <source>
        <dbReference type="Pfam" id="PF01386"/>
    </source>
</evidence>
<name>A0ABU0FJA9_9HYPH</name>
<dbReference type="SUPFAM" id="SSF50715">
    <property type="entry name" value="Ribosomal protein L25-like"/>
    <property type="match status" value="1"/>
</dbReference>
<evidence type="ECO:0000256" key="4">
    <source>
        <dbReference type="ARBA" id="ARBA00023274"/>
    </source>
</evidence>
<organism evidence="8 9">
    <name type="scientific">Labrys monachus</name>
    <dbReference type="NCBI Taxonomy" id="217067"/>
    <lineage>
        <taxon>Bacteria</taxon>
        <taxon>Pseudomonadati</taxon>
        <taxon>Pseudomonadota</taxon>
        <taxon>Alphaproteobacteria</taxon>
        <taxon>Hyphomicrobiales</taxon>
        <taxon>Xanthobacteraceae</taxon>
        <taxon>Labrys</taxon>
    </lineage>
</organism>
<dbReference type="CDD" id="cd00495">
    <property type="entry name" value="Ribosomal_L25_TL5_CTC"/>
    <property type="match status" value="1"/>
</dbReference>
<keyword evidence="9" id="KW-1185">Reference proteome</keyword>
<proteinExistence type="inferred from homology"/>
<keyword evidence="3 5" id="KW-0689">Ribosomal protein</keyword>
<dbReference type="PANTHER" id="PTHR33284">
    <property type="entry name" value="RIBOSOMAL PROTEIN L25/GLN-TRNA SYNTHETASE, ANTI-CODON-BINDING DOMAIN-CONTAINING PROTEIN"/>
    <property type="match status" value="1"/>
</dbReference>
<dbReference type="Pfam" id="PF01386">
    <property type="entry name" value="Ribosomal_L25p"/>
    <property type="match status" value="1"/>
</dbReference>
<feature type="domain" description="Large ribosomal subunit protein bL25 L25" evidence="6">
    <location>
        <begin position="7"/>
        <end position="94"/>
    </location>
</feature>
<sequence>MSVVKQISATARTQVGKGAARAVRREGKVPAVIYGAGKPPIAIALDAKATNLLVYAGHFLTNVLEIDVEGTKSRVIPRDYALDPIKDTVEHVDFLRIDAGSRLRVEIPVHAINAAASPGVKRGGTVNIVAHTLAVLAPADNIPDAIEVDVSSLDINDSLHISQVTLPAGVSFAGQGDETLVSIVAPAADEEPAATAEAAAPAAAAKAPAAAAKAPAAKAPAPKK</sequence>
<comment type="function">
    <text evidence="5">This is one of the proteins that binds to the 5S RNA in the ribosome where it forms part of the central protuberance.</text>
</comment>
<dbReference type="NCBIfam" id="TIGR00731">
    <property type="entry name" value="bL25_bact_ctc"/>
    <property type="match status" value="1"/>
</dbReference>
<evidence type="ECO:0000259" key="7">
    <source>
        <dbReference type="Pfam" id="PF14693"/>
    </source>
</evidence>
<dbReference type="HAMAP" id="MF_01334">
    <property type="entry name" value="Ribosomal_bL25_CTC"/>
    <property type="match status" value="1"/>
</dbReference>
<dbReference type="InterPro" id="IPR001021">
    <property type="entry name" value="Ribosomal_bL25_long"/>
</dbReference>
<dbReference type="Gene3D" id="2.170.120.20">
    <property type="entry name" value="Ribosomal protein L25, beta domain"/>
    <property type="match status" value="1"/>
</dbReference>
<comment type="subunit">
    <text evidence="5">Part of the 50S ribosomal subunit; part of the 5S rRNA/L5/L18/L25 subcomplex. Contacts the 5S rRNA. Binds to the 5S rRNA independently of L5 and L18.</text>
</comment>
<evidence type="ECO:0000313" key="9">
    <source>
        <dbReference type="Proteomes" id="UP001237448"/>
    </source>
</evidence>
<evidence type="ECO:0000256" key="5">
    <source>
        <dbReference type="HAMAP-Rule" id="MF_01334"/>
    </source>
</evidence>
<dbReference type="InterPro" id="IPR020057">
    <property type="entry name" value="Ribosomal_bL25_b-dom"/>
</dbReference>
<keyword evidence="1 5" id="KW-0699">rRNA-binding</keyword>
<dbReference type="RefSeq" id="WP_307432212.1">
    <property type="nucleotide sequence ID" value="NZ_JAUSVK010000001.1"/>
</dbReference>
<dbReference type="PANTHER" id="PTHR33284:SF1">
    <property type="entry name" value="RIBOSOMAL PROTEIN L25_GLN-TRNA SYNTHETASE, ANTI-CODON-BINDING DOMAIN-CONTAINING PROTEIN"/>
    <property type="match status" value="1"/>
</dbReference>
<dbReference type="InterPro" id="IPR020056">
    <property type="entry name" value="Rbsml_bL25/Gln-tRNA_synth_N"/>
</dbReference>
<evidence type="ECO:0000256" key="3">
    <source>
        <dbReference type="ARBA" id="ARBA00022980"/>
    </source>
</evidence>
<dbReference type="Pfam" id="PF14693">
    <property type="entry name" value="Ribosomal_TL5_C"/>
    <property type="match status" value="1"/>
</dbReference>